<name>A0A381W164_9ZZZZ</name>
<dbReference type="SUPFAM" id="SSF46626">
    <property type="entry name" value="Cytochrome c"/>
    <property type="match status" value="1"/>
</dbReference>
<protein>
    <recommendedName>
        <fullName evidence="2">Cytochrome c domain-containing protein</fullName>
    </recommendedName>
</protein>
<reference evidence="1" key="1">
    <citation type="submission" date="2018-05" db="EMBL/GenBank/DDBJ databases">
        <authorList>
            <person name="Lanie J.A."/>
            <person name="Ng W.-L."/>
            <person name="Kazmierczak K.M."/>
            <person name="Andrzejewski T.M."/>
            <person name="Davidsen T.M."/>
            <person name="Wayne K.J."/>
            <person name="Tettelin H."/>
            <person name="Glass J.I."/>
            <person name="Rusch D."/>
            <person name="Podicherti R."/>
            <person name="Tsui H.-C.T."/>
            <person name="Winkler M.E."/>
        </authorList>
    </citation>
    <scope>NUCLEOTIDE SEQUENCE</scope>
</reference>
<evidence type="ECO:0008006" key="2">
    <source>
        <dbReference type="Google" id="ProtNLM"/>
    </source>
</evidence>
<dbReference type="EMBL" id="UINC01010405">
    <property type="protein sequence ID" value="SVA46289.1"/>
    <property type="molecule type" value="Genomic_DNA"/>
</dbReference>
<dbReference type="GO" id="GO:0009055">
    <property type="term" value="F:electron transfer activity"/>
    <property type="evidence" value="ECO:0007669"/>
    <property type="project" value="InterPro"/>
</dbReference>
<accession>A0A381W164</accession>
<dbReference type="AlphaFoldDB" id="A0A381W164"/>
<proteinExistence type="predicted"/>
<evidence type="ECO:0000313" key="1">
    <source>
        <dbReference type="EMBL" id="SVA46289.1"/>
    </source>
</evidence>
<dbReference type="GO" id="GO:0020037">
    <property type="term" value="F:heme binding"/>
    <property type="evidence" value="ECO:0007669"/>
    <property type="project" value="InterPro"/>
</dbReference>
<dbReference type="InterPro" id="IPR036909">
    <property type="entry name" value="Cyt_c-like_dom_sf"/>
</dbReference>
<gene>
    <name evidence="1" type="ORF">METZ01_LOCUS99143</name>
</gene>
<organism evidence="1">
    <name type="scientific">marine metagenome</name>
    <dbReference type="NCBI Taxonomy" id="408172"/>
    <lineage>
        <taxon>unclassified sequences</taxon>
        <taxon>metagenomes</taxon>
        <taxon>ecological metagenomes</taxon>
    </lineage>
</organism>
<sequence>MKYLLITSTFIFLLNAEIIQASNEKEVIGDYEYGAQLAAQAFGRGCLGCHSIDKFKGSSADEILDRLVASWHASGYTDEDLRDLTVYLAKEVQSQ</sequence>